<dbReference type="GO" id="GO:0016020">
    <property type="term" value="C:membrane"/>
    <property type="evidence" value="ECO:0007669"/>
    <property type="project" value="UniProtKB-SubCell"/>
</dbReference>
<dbReference type="Gene3D" id="1.20.1250.20">
    <property type="entry name" value="MFS general substrate transporter like domains"/>
    <property type="match status" value="1"/>
</dbReference>
<accession>A0A0B1NUG2</accession>
<evidence type="ECO:0000256" key="3">
    <source>
        <dbReference type="ARBA" id="ARBA00022692"/>
    </source>
</evidence>
<evidence type="ECO:0000256" key="4">
    <source>
        <dbReference type="ARBA" id="ARBA00022989"/>
    </source>
</evidence>
<evidence type="ECO:0000256" key="2">
    <source>
        <dbReference type="ARBA" id="ARBA00008335"/>
    </source>
</evidence>
<protein>
    <submittedName>
        <fullName evidence="8">Putative cycloheximide resistance protein</fullName>
    </submittedName>
</protein>
<dbReference type="PANTHER" id="PTHR23502:SF68">
    <property type="entry name" value="MULTIDRUG TRANSPORTER, PUTATIVE (AFU_ORTHOLOGUE AFUA_3G01120)-RELATED"/>
    <property type="match status" value="1"/>
</dbReference>
<feature type="transmembrane region" description="Helical" evidence="6">
    <location>
        <begin position="210"/>
        <end position="232"/>
    </location>
</feature>
<organism evidence="8 9">
    <name type="scientific">Uncinula necator</name>
    <name type="common">Grape powdery mildew</name>
    <dbReference type="NCBI Taxonomy" id="52586"/>
    <lineage>
        <taxon>Eukaryota</taxon>
        <taxon>Fungi</taxon>
        <taxon>Dikarya</taxon>
        <taxon>Ascomycota</taxon>
        <taxon>Pezizomycotina</taxon>
        <taxon>Leotiomycetes</taxon>
        <taxon>Erysiphales</taxon>
        <taxon>Erysiphaceae</taxon>
        <taxon>Erysiphe</taxon>
    </lineage>
</organism>
<dbReference type="AlphaFoldDB" id="A0A0B1NUG2"/>
<comment type="caution">
    <text evidence="8">The sequence shown here is derived from an EMBL/GenBank/DDBJ whole genome shotgun (WGS) entry which is preliminary data.</text>
</comment>
<sequence length="521" mass="56881">MATTKKSALDQPGSNFLLSSNLNHESKGNNITVNIFSEKSEEKTISTISGDVSQEFDSEYLVSWDKQLDPLNPVNFSIPLKILNTGLITLVCCLNIAAIGILAPSASSILSEFKAQNASLGSLVVSIYILGLGFGPLIMAPLSEVIGRVPVYNLSVFGFVIFNICCAKSTSLQILIFFRFLSGVFGSVTETNGGASISDLFSPSQRGLVLTLYALGPVIAGIISPVIGGFITDGLGWRWIFWLLAIMSGIFGTLGMVFLRETYAPVILERKAARLRKETGNMRFRSVFQNNTSSRKTFLLAFVRPFKLLIFSPIIFSTAIFLGLVNGYQYLMLTSYSSIFRNQYHFSISAISLSYLGAGVGCLLGLFIFAIQTTILYGSQKNKETGLEPETRLRGIIWTYALMPLGLLLYGWTAQEKLHWLLPILGTGVISCGSLHVFLCILVYVIDCFPLHAASASTGNTFLRNSVATVIPLAGPPMFKSLGVGWGCSLLALISCILLPFPWTIMKYSATLRSRYVVKNI</sequence>
<feature type="transmembrane region" description="Helical" evidence="6">
    <location>
        <begin position="239"/>
        <end position="259"/>
    </location>
</feature>
<feature type="transmembrane region" description="Helical" evidence="6">
    <location>
        <begin position="308"/>
        <end position="331"/>
    </location>
</feature>
<evidence type="ECO:0000313" key="8">
    <source>
        <dbReference type="EMBL" id="KHJ30007.1"/>
    </source>
</evidence>
<dbReference type="Proteomes" id="UP000030854">
    <property type="component" value="Unassembled WGS sequence"/>
</dbReference>
<gene>
    <name evidence="8" type="ORF">EV44_g4950</name>
</gene>
<dbReference type="HOGENOM" id="CLU_008455_1_2_1"/>
<feature type="transmembrane region" description="Helical" evidence="6">
    <location>
        <begin position="82"/>
        <end position="103"/>
    </location>
</feature>
<feature type="transmembrane region" description="Helical" evidence="6">
    <location>
        <begin position="420"/>
        <end position="446"/>
    </location>
</feature>
<dbReference type="STRING" id="52586.A0A0B1NUG2"/>
<comment type="similarity">
    <text evidence="2">Belongs to the major facilitator superfamily.</text>
</comment>
<dbReference type="FunFam" id="1.20.1250.20:FF:000011">
    <property type="entry name" value="MFS multidrug transporter, putative"/>
    <property type="match status" value="1"/>
</dbReference>
<feature type="transmembrane region" description="Helical" evidence="6">
    <location>
        <begin position="395"/>
        <end position="413"/>
    </location>
</feature>
<dbReference type="PROSITE" id="PS50850">
    <property type="entry name" value="MFS"/>
    <property type="match status" value="1"/>
</dbReference>
<dbReference type="SUPFAM" id="SSF103473">
    <property type="entry name" value="MFS general substrate transporter"/>
    <property type="match status" value="1"/>
</dbReference>
<keyword evidence="4 6" id="KW-1133">Transmembrane helix</keyword>
<evidence type="ECO:0000313" key="9">
    <source>
        <dbReference type="Proteomes" id="UP000030854"/>
    </source>
</evidence>
<evidence type="ECO:0000256" key="6">
    <source>
        <dbReference type="SAM" id="Phobius"/>
    </source>
</evidence>
<dbReference type="CDD" id="cd17323">
    <property type="entry name" value="MFS_Tpo1_MDR_like"/>
    <property type="match status" value="1"/>
</dbReference>
<dbReference type="GO" id="GO:0022857">
    <property type="term" value="F:transmembrane transporter activity"/>
    <property type="evidence" value="ECO:0007669"/>
    <property type="project" value="InterPro"/>
</dbReference>
<proteinExistence type="inferred from homology"/>
<keyword evidence="9" id="KW-1185">Reference proteome</keyword>
<feature type="domain" description="Major facilitator superfamily (MFS) profile" evidence="7">
    <location>
        <begin position="81"/>
        <end position="521"/>
    </location>
</feature>
<name>A0A0B1NUG2_UNCNE</name>
<evidence type="ECO:0000256" key="1">
    <source>
        <dbReference type="ARBA" id="ARBA00004141"/>
    </source>
</evidence>
<dbReference type="OMA" id="FMSLQMY"/>
<feature type="transmembrane region" description="Helical" evidence="6">
    <location>
        <begin position="484"/>
        <end position="505"/>
    </location>
</feature>
<dbReference type="PANTHER" id="PTHR23502">
    <property type="entry name" value="MAJOR FACILITATOR SUPERFAMILY"/>
    <property type="match status" value="1"/>
</dbReference>
<evidence type="ECO:0000259" key="7">
    <source>
        <dbReference type="PROSITE" id="PS50850"/>
    </source>
</evidence>
<dbReference type="Pfam" id="PF07690">
    <property type="entry name" value="MFS_1"/>
    <property type="match status" value="1"/>
</dbReference>
<feature type="transmembrane region" description="Helical" evidence="6">
    <location>
        <begin position="352"/>
        <end position="375"/>
    </location>
</feature>
<comment type="subcellular location">
    <subcellularLocation>
        <location evidence="1">Membrane</location>
        <topology evidence="1">Multi-pass membrane protein</topology>
    </subcellularLocation>
</comment>
<keyword evidence="3 6" id="KW-0812">Transmembrane</keyword>
<dbReference type="EMBL" id="JNVN01005663">
    <property type="protein sequence ID" value="KHJ30007.1"/>
    <property type="molecule type" value="Genomic_DNA"/>
</dbReference>
<feature type="transmembrane region" description="Helical" evidence="6">
    <location>
        <begin position="154"/>
        <end position="178"/>
    </location>
</feature>
<dbReference type="InterPro" id="IPR011701">
    <property type="entry name" value="MFS"/>
</dbReference>
<feature type="transmembrane region" description="Helical" evidence="6">
    <location>
        <begin position="123"/>
        <end position="142"/>
    </location>
</feature>
<keyword evidence="5 6" id="KW-0472">Membrane</keyword>
<dbReference type="InterPro" id="IPR036259">
    <property type="entry name" value="MFS_trans_sf"/>
</dbReference>
<reference evidence="8 9" key="1">
    <citation type="journal article" date="2014" name="BMC Genomics">
        <title>Adaptive genomic structural variation in the grape powdery mildew pathogen, Erysiphe necator.</title>
        <authorList>
            <person name="Jones L."/>
            <person name="Riaz S."/>
            <person name="Morales-Cruz A."/>
            <person name="Amrine K.C."/>
            <person name="McGuire B."/>
            <person name="Gubler W.D."/>
            <person name="Walker M.A."/>
            <person name="Cantu D."/>
        </authorList>
    </citation>
    <scope>NUCLEOTIDE SEQUENCE [LARGE SCALE GENOMIC DNA]</scope>
    <source>
        <strain evidence="9">c</strain>
    </source>
</reference>
<evidence type="ECO:0000256" key="5">
    <source>
        <dbReference type="ARBA" id="ARBA00023136"/>
    </source>
</evidence>
<dbReference type="InterPro" id="IPR020846">
    <property type="entry name" value="MFS_dom"/>
</dbReference>